<accession>A0ABR1E8P5</accession>
<dbReference type="PANTHER" id="PTHR23421">
    <property type="entry name" value="BETA-GALACTOSIDASE RELATED"/>
    <property type="match status" value="1"/>
</dbReference>
<feature type="domain" description="Glycoside hydrolase 35 catalytic" evidence="7">
    <location>
        <begin position="53"/>
        <end position="373"/>
    </location>
</feature>
<reference evidence="10 11" key="1">
    <citation type="submission" date="2023-08" db="EMBL/GenBank/DDBJ databases">
        <title>A Necator americanus chromosomal reference genome.</title>
        <authorList>
            <person name="Ilik V."/>
            <person name="Petrzelkova K.J."/>
            <person name="Pardy F."/>
            <person name="Fuh T."/>
            <person name="Niatou-Singa F.S."/>
            <person name="Gouil Q."/>
            <person name="Baker L."/>
            <person name="Ritchie M.E."/>
            <person name="Jex A.R."/>
            <person name="Gazzola D."/>
            <person name="Li H."/>
            <person name="Toshio Fujiwara R."/>
            <person name="Zhan B."/>
            <person name="Aroian R.V."/>
            <person name="Pafco B."/>
            <person name="Schwarz E.M."/>
        </authorList>
    </citation>
    <scope>NUCLEOTIDE SEQUENCE [LARGE SCALE GENOMIC DNA]</scope>
    <source>
        <strain evidence="10 11">Aroian</strain>
        <tissue evidence="10">Whole animal</tissue>
    </source>
</reference>
<dbReference type="SUPFAM" id="SSF49785">
    <property type="entry name" value="Galactose-binding domain-like"/>
    <property type="match status" value="1"/>
</dbReference>
<dbReference type="InterPro" id="IPR026283">
    <property type="entry name" value="B-gal_1-like"/>
</dbReference>
<evidence type="ECO:0000256" key="3">
    <source>
        <dbReference type="ARBA" id="ARBA00023295"/>
    </source>
</evidence>
<keyword evidence="2" id="KW-0378">Hydrolase</keyword>
<dbReference type="InterPro" id="IPR031330">
    <property type="entry name" value="Gly_Hdrlase_35_cat"/>
</dbReference>
<feature type="domain" description="Beta-galactosidase galactose-binding" evidence="9">
    <location>
        <begin position="551"/>
        <end position="608"/>
    </location>
</feature>
<dbReference type="InterPro" id="IPR001944">
    <property type="entry name" value="Glycoside_Hdrlase_35"/>
</dbReference>
<protein>
    <recommendedName>
        <fullName evidence="12">Beta-galactosidase</fullName>
    </recommendedName>
</protein>
<evidence type="ECO:0000256" key="5">
    <source>
        <dbReference type="SAM" id="MobiDB-lite"/>
    </source>
</evidence>
<evidence type="ECO:0000256" key="6">
    <source>
        <dbReference type="SAM" id="SignalP"/>
    </source>
</evidence>
<feature type="signal peptide" evidence="6">
    <location>
        <begin position="1"/>
        <end position="32"/>
    </location>
</feature>
<gene>
    <name evidence="10" type="primary">Necator_chrV.g21133</name>
    <name evidence="10" type="ORF">RB195_016340</name>
</gene>
<evidence type="ECO:0008006" key="12">
    <source>
        <dbReference type="Google" id="ProtNLM"/>
    </source>
</evidence>
<dbReference type="Gene3D" id="3.20.20.80">
    <property type="entry name" value="Glycosidases"/>
    <property type="match status" value="1"/>
</dbReference>
<feature type="chain" id="PRO_5045594022" description="Beta-galactosidase" evidence="6">
    <location>
        <begin position="33"/>
        <end position="672"/>
    </location>
</feature>
<comment type="similarity">
    <text evidence="1 4">Belongs to the glycosyl hydrolase 35 family.</text>
</comment>
<evidence type="ECO:0000256" key="1">
    <source>
        <dbReference type="ARBA" id="ARBA00009809"/>
    </source>
</evidence>
<sequence length="672" mass="76122">MSAGSRSGSWNTMSWLLGTLSACLLLIPPCHTLSKDKGTGFSPSFSVDYPGNQFLLDGQPFRYISGSIHYFRIHPSQWADRLLRVRALGFNAIQYYIPWNFHEIYEGEYDFSGWRNFSEFSRIAYDFNMYTLLRIGPYICGEWENGGLPWWLLNKNISTLRTSEEGFKKAVEKWFSVLLPVVKPLLRKHNGPVLMIQVENEYGSYKACDRGYTTWLRNFIKSYLGDDTLLYTTDGASNSYLKCGAIPDTLTTVDFGPTSEKKINSSFEAQKKYLPDGHGPLVNSEFYPGWLVLWGQKKAITPSANDIVKSAQYMYNLGANINFYMIHGGTNFGFWNGAETNAPCITSYDYFAPISEAGDITEKYLGIRSWIKNIPTWKNRPLDVPKNNPKKAFGEVNMVPVDDLSASPSSRNCISSVSPMSFEQISQPFGFVLYTRKMDVCGKRLEVKLLKDFGFVYLNNKHLGTLMHSYNGQSERTVHLEGCNPGDILTILVENQGRQTYETINDYKGILSDVELDGKVLNGWTQCKVDITHDYGKISASNVQDPGKYGVYFGTFQVDTPTDTFLDTSGWRKGVAVVNGNNLGRYWASQGPQYTLYIPAAFLQPKENSLLLLELEGSGKCSNGTCSMSFVDHPIYVWDSQTTKVDFSAGPRRRRQQQQQQQQQQHRRRNVS</sequence>
<dbReference type="EMBL" id="JAVFWL010000005">
    <property type="protein sequence ID" value="KAK6759062.1"/>
    <property type="molecule type" value="Genomic_DNA"/>
</dbReference>
<keyword evidence="6" id="KW-0732">Signal</keyword>
<dbReference type="Pfam" id="PF21317">
    <property type="entry name" value="BetaGal_ABD_1"/>
    <property type="match status" value="1"/>
</dbReference>
<name>A0ABR1E8P5_NECAM</name>
<keyword evidence="3" id="KW-0326">Glycosidase</keyword>
<dbReference type="Pfam" id="PF21467">
    <property type="entry name" value="BetaGal_gal-bd"/>
    <property type="match status" value="1"/>
</dbReference>
<dbReference type="Pfam" id="PF01301">
    <property type="entry name" value="Glyco_hydro_35"/>
    <property type="match status" value="1"/>
</dbReference>
<dbReference type="PROSITE" id="PS51257">
    <property type="entry name" value="PROKAR_LIPOPROTEIN"/>
    <property type="match status" value="1"/>
</dbReference>
<dbReference type="InterPro" id="IPR017853">
    <property type="entry name" value="GH"/>
</dbReference>
<proteinExistence type="inferred from homology"/>
<organism evidence="10 11">
    <name type="scientific">Necator americanus</name>
    <name type="common">Human hookworm</name>
    <dbReference type="NCBI Taxonomy" id="51031"/>
    <lineage>
        <taxon>Eukaryota</taxon>
        <taxon>Metazoa</taxon>
        <taxon>Ecdysozoa</taxon>
        <taxon>Nematoda</taxon>
        <taxon>Chromadorea</taxon>
        <taxon>Rhabditida</taxon>
        <taxon>Rhabditina</taxon>
        <taxon>Rhabditomorpha</taxon>
        <taxon>Strongyloidea</taxon>
        <taxon>Ancylostomatidae</taxon>
        <taxon>Bunostominae</taxon>
        <taxon>Necator</taxon>
    </lineage>
</organism>
<dbReference type="Gene3D" id="2.60.120.260">
    <property type="entry name" value="Galactose-binding domain-like"/>
    <property type="match status" value="2"/>
</dbReference>
<dbReference type="SUPFAM" id="SSF51445">
    <property type="entry name" value="(Trans)glycosidases"/>
    <property type="match status" value="1"/>
</dbReference>
<dbReference type="InterPro" id="IPR048912">
    <property type="entry name" value="BetaGal1-like_ABD1"/>
</dbReference>
<feature type="region of interest" description="Disordered" evidence="5">
    <location>
        <begin position="647"/>
        <end position="672"/>
    </location>
</feature>
<evidence type="ECO:0000256" key="2">
    <source>
        <dbReference type="ARBA" id="ARBA00022801"/>
    </source>
</evidence>
<dbReference type="InterPro" id="IPR008979">
    <property type="entry name" value="Galactose-bd-like_sf"/>
</dbReference>
<evidence type="ECO:0000313" key="11">
    <source>
        <dbReference type="Proteomes" id="UP001303046"/>
    </source>
</evidence>
<comment type="caution">
    <text evidence="10">The sequence shown here is derived from an EMBL/GenBank/DDBJ whole genome shotgun (WGS) entry which is preliminary data.</text>
</comment>
<keyword evidence="11" id="KW-1185">Reference proteome</keyword>
<evidence type="ECO:0000313" key="10">
    <source>
        <dbReference type="EMBL" id="KAK6759062.1"/>
    </source>
</evidence>
<dbReference type="PRINTS" id="PR00742">
    <property type="entry name" value="GLHYDRLASE35"/>
</dbReference>
<dbReference type="InterPro" id="IPR048913">
    <property type="entry name" value="BetaGal_gal-bd"/>
</dbReference>
<evidence type="ECO:0000259" key="9">
    <source>
        <dbReference type="Pfam" id="PF21467"/>
    </source>
</evidence>
<feature type="domain" description="Beta-galactosidase 1-like first all-beta" evidence="8">
    <location>
        <begin position="419"/>
        <end position="528"/>
    </location>
</feature>
<evidence type="ECO:0000256" key="4">
    <source>
        <dbReference type="RuleBase" id="RU003679"/>
    </source>
</evidence>
<evidence type="ECO:0000259" key="8">
    <source>
        <dbReference type="Pfam" id="PF21317"/>
    </source>
</evidence>
<dbReference type="Proteomes" id="UP001303046">
    <property type="component" value="Unassembled WGS sequence"/>
</dbReference>
<evidence type="ECO:0000259" key="7">
    <source>
        <dbReference type="Pfam" id="PF01301"/>
    </source>
</evidence>
<dbReference type="PIRSF" id="PIRSF006336">
    <property type="entry name" value="B-gal"/>
    <property type="match status" value="1"/>
</dbReference>